<dbReference type="SUPFAM" id="SSF52317">
    <property type="entry name" value="Class I glutamine amidotransferase-like"/>
    <property type="match status" value="1"/>
</dbReference>
<dbReference type="Proteomes" id="UP000305848">
    <property type="component" value="Unassembled WGS sequence"/>
</dbReference>
<reference evidence="10 11" key="1">
    <citation type="submission" date="2019-05" db="EMBL/GenBank/DDBJ databases">
        <title>Panacibacter sp. strain 17mud1-8 Genome sequencing and assembly.</title>
        <authorList>
            <person name="Chhetri G."/>
        </authorList>
    </citation>
    <scope>NUCLEOTIDE SEQUENCE [LARGE SCALE GENOMIC DNA]</scope>
    <source>
        <strain evidence="10 11">17mud1-8</strain>
    </source>
</reference>
<dbReference type="InterPro" id="IPR029062">
    <property type="entry name" value="Class_I_gatase-like"/>
</dbReference>
<dbReference type="RefSeq" id="WP_137262502.1">
    <property type="nucleotide sequence ID" value="NZ_SZQL01000011.1"/>
</dbReference>
<dbReference type="GO" id="GO:0006508">
    <property type="term" value="P:proteolysis"/>
    <property type="evidence" value="ECO:0007669"/>
    <property type="project" value="UniProtKB-KW"/>
</dbReference>
<feature type="domain" description="Peptidase M14" evidence="9">
    <location>
        <begin position="34"/>
        <end position="366"/>
    </location>
</feature>
<dbReference type="GO" id="GO:0004181">
    <property type="term" value="F:metallocarboxypeptidase activity"/>
    <property type="evidence" value="ECO:0007669"/>
    <property type="project" value="InterPro"/>
</dbReference>
<evidence type="ECO:0000256" key="1">
    <source>
        <dbReference type="ARBA" id="ARBA00001947"/>
    </source>
</evidence>
<evidence type="ECO:0000259" key="9">
    <source>
        <dbReference type="PROSITE" id="PS52035"/>
    </source>
</evidence>
<protein>
    <submittedName>
        <fullName evidence="10">Zinc carboxypeptidase</fullName>
    </submittedName>
</protein>
<dbReference type="GO" id="GO:0008270">
    <property type="term" value="F:zinc ion binding"/>
    <property type="evidence" value="ECO:0007669"/>
    <property type="project" value="InterPro"/>
</dbReference>
<evidence type="ECO:0000256" key="8">
    <source>
        <dbReference type="SAM" id="SignalP"/>
    </source>
</evidence>
<feature type="signal peptide" evidence="8">
    <location>
        <begin position="1"/>
        <end position="19"/>
    </location>
</feature>
<accession>A0A4U3KXV8</accession>
<evidence type="ECO:0000256" key="3">
    <source>
        <dbReference type="ARBA" id="ARBA00022670"/>
    </source>
</evidence>
<dbReference type="SUPFAM" id="SSF53187">
    <property type="entry name" value="Zn-dependent exopeptidases"/>
    <property type="match status" value="1"/>
</dbReference>
<keyword evidence="4" id="KW-0378">Hydrolase</keyword>
<keyword evidence="11" id="KW-1185">Reference proteome</keyword>
<evidence type="ECO:0000313" key="10">
    <source>
        <dbReference type="EMBL" id="TKK67485.1"/>
    </source>
</evidence>
<evidence type="ECO:0000256" key="2">
    <source>
        <dbReference type="ARBA" id="ARBA00005988"/>
    </source>
</evidence>
<feature type="chain" id="PRO_5020203826" evidence="8">
    <location>
        <begin position="20"/>
        <end position="832"/>
    </location>
</feature>
<comment type="cofactor">
    <cofactor evidence="1">
        <name>Zn(2+)</name>
        <dbReference type="ChEBI" id="CHEBI:29105"/>
    </cofactor>
</comment>
<keyword evidence="3" id="KW-0645">Protease</keyword>
<evidence type="ECO:0000313" key="11">
    <source>
        <dbReference type="Proteomes" id="UP000305848"/>
    </source>
</evidence>
<evidence type="ECO:0000256" key="4">
    <source>
        <dbReference type="ARBA" id="ARBA00022801"/>
    </source>
</evidence>
<sequence length="832" mass="94031">MKKTVLLSGFIFCMLSVSAQLLSPRQFLGYPVGTHFTLGYKIDDYFSAVATAKPNMVKVEKYGQTYEGRDLILAYIGLPENLQRLEEIRKNNLRITGMLKDNIAPQTTGVPAILWLSYNVHGNEPSSAEAAMLTLYALVSDSNTQTKDWLKNLVVVIDPIENPDGHDRYVNWYNSTVGVQFNADPQAREHREPWPQGRTNHYNFDLNRDWAWQTQLETQQRLKKYQEWMPQVHVDFHEQGPNSPYYFAPAAEPYHEVITQWQRDFQVMVGKNNAKYFDANGWLYFTREEFDLFYPSYGDTYPLYSGAIGMTYEQGGIGAGLGIRLEDEDTLTLADRIMHHYTTSMATIETVSKNAKRLVSEFKQFYDNSVNAVNAPYKTYVMTSKDINQLQEIAALLDKNHIRYGITNAKNFHGYNYFTGKEEAYKEEGFQLAISAFQPRSTLLRVLFEPKSFLEDSVTYDITAWSLPYAYNIKTYGIKDKLPVGGSLPTTNITRAESNYGLLIPYTSFNASQVLAYLLSHGVKVRFTDKAFTYNGKNYSAGTLIVLRGNNVNNWNAVVNDACSKYNIQAIPVESGFVEKGSDFGSGDVQYIHAPKVAMLTGGQVDAGAAGEVWHLFDQTLQYPITLLNADDLNRLDISKYNTLIFPAGSYTILSNRNVQEKLHQFVLYGGKIIAMEDAVVQLAKNGWDISIRENQLDSVASDSDYTALRVYGSRERSDLSQTIIGAIYQLDMDTTHPLAYGYPNFYYTLKSNSSIVNFLKDGWNVGVIKKAAYTAGFVGSKLKPQLKDAMVFGVQNEGEGSMVYLTEDPLFRLFWQGGKMLFCNAVFLVGQ</sequence>
<dbReference type="EMBL" id="SZQL01000011">
    <property type="protein sequence ID" value="TKK67485.1"/>
    <property type="molecule type" value="Genomic_DNA"/>
</dbReference>
<keyword evidence="6" id="KW-0482">Metalloprotease</keyword>
<comment type="similarity">
    <text evidence="2 7">Belongs to the peptidase M14 family.</text>
</comment>
<evidence type="ECO:0000256" key="6">
    <source>
        <dbReference type="ARBA" id="ARBA00023049"/>
    </source>
</evidence>
<keyword evidence="5" id="KW-0862">Zinc</keyword>
<gene>
    <name evidence="10" type="ORF">FC093_14435</name>
</gene>
<dbReference type="AlphaFoldDB" id="A0A4U3KXV8"/>
<dbReference type="Pfam" id="PF00246">
    <property type="entry name" value="Peptidase_M14"/>
    <property type="match status" value="1"/>
</dbReference>
<dbReference type="OrthoDB" id="9758209at2"/>
<name>A0A4U3KXV8_9BACT</name>
<dbReference type="SMART" id="SM00631">
    <property type="entry name" value="Zn_pept"/>
    <property type="match status" value="1"/>
</dbReference>
<proteinExistence type="inferred from homology"/>
<dbReference type="GO" id="GO:0005615">
    <property type="term" value="C:extracellular space"/>
    <property type="evidence" value="ECO:0007669"/>
    <property type="project" value="TreeGrafter"/>
</dbReference>
<organism evidence="10 11">
    <name type="scientific">Ilyomonas limi</name>
    <dbReference type="NCBI Taxonomy" id="2575867"/>
    <lineage>
        <taxon>Bacteria</taxon>
        <taxon>Pseudomonadati</taxon>
        <taxon>Bacteroidota</taxon>
        <taxon>Chitinophagia</taxon>
        <taxon>Chitinophagales</taxon>
        <taxon>Chitinophagaceae</taxon>
        <taxon>Ilyomonas</taxon>
    </lineage>
</organism>
<comment type="caution">
    <text evidence="7">Lacks conserved residue(s) required for the propagation of feature annotation.</text>
</comment>
<evidence type="ECO:0000256" key="5">
    <source>
        <dbReference type="ARBA" id="ARBA00022833"/>
    </source>
</evidence>
<dbReference type="PANTHER" id="PTHR11705:SF143">
    <property type="entry name" value="SLL0236 PROTEIN"/>
    <property type="match status" value="1"/>
</dbReference>
<dbReference type="CDD" id="cd06238">
    <property type="entry name" value="M14-like"/>
    <property type="match status" value="1"/>
</dbReference>
<dbReference type="InterPro" id="IPR000834">
    <property type="entry name" value="Peptidase_M14"/>
</dbReference>
<keyword evidence="8" id="KW-0732">Signal</keyword>
<dbReference type="PANTHER" id="PTHR11705">
    <property type="entry name" value="PROTEASE FAMILY M14 CARBOXYPEPTIDASE A,B"/>
    <property type="match status" value="1"/>
</dbReference>
<keyword evidence="10" id="KW-0121">Carboxypeptidase</keyword>
<evidence type="ECO:0000256" key="7">
    <source>
        <dbReference type="PROSITE-ProRule" id="PRU01379"/>
    </source>
</evidence>
<dbReference type="PROSITE" id="PS52035">
    <property type="entry name" value="PEPTIDASE_M14"/>
    <property type="match status" value="1"/>
</dbReference>
<comment type="caution">
    <text evidence="10">The sequence shown here is derived from an EMBL/GenBank/DDBJ whole genome shotgun (WGS) entry which is preliminary data.</text>
</comment>
<dbReference type="Gene3D" id="3.40.630.10">
    <property type="entry name" value="Zn peptidases"/>
    <property type="match status" value="1"/>
</dbReference>